<dbReference type="EMBL" id="FOGD01000002">
    <property type="protein sequence ID" value="SEQ65714.1"/>
    <property type="molecule type" value="Genomic_DNA"/>
</dbReference>
<keyword evidence="3" id="KW-1185">Reference proteome</keyword>
<evidence type="ECO:0000256" key="1">
    <source>
        <dbReference type="SAM" id="MobiDB-lite"/>
    </source>
</evidence>
<dbReference type="InterPro" id="IPR012292">
    <property type="entry name" value="Globin/Proto"/>
</dbReference>
<dbReference type="CDD" id="cd08916">
    <property type="entry name" value="TrHb3_P"/>
    <property type="match status" value="1"/>
</dbReference>
<dbReference type="RefSeq" id="WP_245751284.1">
    <property type="nucleotide sequence ID" value="NZ_FOGD01000002.1"/>
</dbReference>
<dbReference type="AlphaFoldDB" id="A0A1H9HTR4"/>
<dbReference type="GO" id="GO:0019825">
    <property type="term" value="F:oxygen binding"/>
    <property type="evidence" value="ECO:0007669"/>
    <property type="project" value="InterPro"/>
</dbReference>
<protein>
    <submittedName>
        <fullName evidence="2">Hemoglobin</fullName>
    </submittedName>
</protein>
<dbReference type="STRING" id="180197.SAMN02982919_00918"/>
<reference evidence="2 3" key="1">
    <citation type="submission" date="2016-10" db="EMBL/GenBank/DDBJ databases">
        <authorList>
            <person name="de Groot N.N."/>
        </authorList>
    </citation>
    <scope>NUCLEOTIDE SEQUENCE [LARGE SCALE GENOMIC DNA]</scope>
    <source>
        <strain evidence="2 3">ATCC 35958</strain>
    </source>
</reference>
<dbReference type="GO" id="GO:0020037">
    <property type="term" value="F:heme binding"/>
    <property type="evidence" value="ECO:0007669"/>
    <property type="project" value="InterPro"/>
</dbReference>
<proteinExistence type="predicted"/>
<evidence type="ECO:0000313" key="3">
    <source>
        <dbReference type="Proteomes" id="UP000199766"/>
    </source>
</evidence>
<accession>A0A1H9HTR4</accession>
<feature type="region of interest" description="Disordered" evidence="1">
    <location>
        <begin position="133"/>
        <end position="153"/>
    </location>
</feature>
<evidence type="ECO:0000313" key="2">
    <source>
        <dbReference type="EMBL" id="SEQ65714.1"/>
    </source>
</evidence>
<dbReference type="SUPFAM" id="SSF46458">
    <property type="entry name" value="Globin-like"/>
    <property type="match status" value="1"/>
</dbReference>
<dbReference type="Gene3D" id="1.10.490.10">
    <property type="entry name" value="Globins"/>
    <property type="match status" value="1"/>
</dbReference>
<sequence>MPEPTTQHLNTESITSLVHDFYTDVRADPVLGPVFEQALHERWEPHLQRMVDFWSTIALGDKRYSGNVFAKHMALSGIAPEHFAAWVRLWGQHTERLFSPDVAHELQSVAHGIARNLYLGYFGTRPVFSTDPPEDPHALPILHGTSNAPGSPI</sequence>
<name>A0A1H9HTR4_9BURK</name>
<feature type="compositionally biased region" description="Polar residues" evidence="1">
    <location>
        <begin position="144"/>
        <end position="153"/>
    </location>
</feature>
<dbReference type="InterPro" id="IPR009050">
    <property type="entry name" value="Globin-like_sf"/>
</dbReference>
<dbReference type="Proteomes" id="UP000199766">
    <property type="component" value="Unassembled WGS sequence"/>
</dbReference>
<gene>
    <name evidence="2" type="ORF">SAMN02982919_00918</name>
</gene>
<organism evidence="2 3">
    <name type="scientific">Giesbergeria anulus</name>
    <dbReference type="NCBI Taxonomy" id="180197"/>
    <lineage>
        <taxon>Bacteria</taxon>
        <taxon>Pseudomonadati</taxon>
        <taxon>Pseudomonadota</taxon>
        <taxon>Betaproteobacteria</taxon>
        <taxon>Burkholderiales</taxon>
        <taxon>Comamonadaceae</taxon>
        <taxon>Giesbergeria</taxon>
    </lineage>
</organism>